<dbReference type="PANTHER" id="PTHR38011:SF7">
    <property type="entry name" value="2,5-DIAMINO-6-RIBOSYLAMINO-4(3H)-PYRIMIDINONE 5'-PHOSPHATE REDUCTASE"/>
    <property type="match status" value="1"/>
</dbReference>
<dbReference type="SUPFAM" id="SSF53597">
    <property type="entry name" value="Dihydrofolate reductase-like"/>
    <property type="match status" value="1"/>
</dbReference>
<dbReference type="Proteomes" id="UP000463051">
    <property type="component" value="Unassembled WGS sequence"/>
</dbReference>
<reference evidence="5 6" key="1">
    <citation type="submission" date="2019-11" db="EMBL/GenBank/DDBJ databases">
        <title>Paenibacillus monticola sp. nov., a novel PGPR strain isolated from mountain sample in China.</title>
        <authorList>
            <person name="Zhao Q."/>
            <person name="Li H.-P."/>
            <person name="Zhang J.-L."/>
        </authorList>
    </citation>
    <scope>NUCLEOTIDE SEQUENCE [LARGE SCALE GENOMIC DNA]</scope>
    <source>
        <strain evidence="5 6">LC-T2</strain>
    </source>
</reference>
<organism evidence="5 6">
    <name type="scientific">Paenibacillus monticola</name>
    <dbReference type="NCBI Taxonomy" id="2666075"/>
    <lineage>
        <taxon>Bacteria</taxon>
        <taxon>Bacillati</taxon>
        <taxon>Bacillota</taxon>
        <taxon>Bacilli</taxon>
        <taxon>Bacillales</taxon>
        <taxon>Paenibacillaceae</taxon>
        <taxon>Paenibacillus</taxon>
    </lineage>
</organism>
<feature type="domain" description="Bacterial bifunctional deaminase-reductase C-terminal" evidence="4">
    <location>
        <begin position="4"/>
        <end position="205"/>
    </location>
</feature>
<keyword evidence="2" id="KW-0521">NADP</keyword>
<dbReference type="InterPro" id="IPR024072">
    <property type="entry name" value="DHFR-like_dom_sf"/>
</dbReference>
<evidence type="ECO:0000259" key="4">
    <source>
        <dbReference type="Pfam" id="PF01872"/>
    </source>
</evidence>
<evidence type="ECO:0000256" key="3">
    <source>
        <dbReference type="ARBA" id="ARBA00023002"/>
    </source>
</evidence>
<gene>
    <name evidence="5" type="ORF">GJB61_02245</name>
</gene>
<sequence>MKTTIFSQISIDGKLTFGAGKSSKELFSLFSAQDMKFIHRFRGNVQGIMVGKNTILTDNPFLTNRYEKNKNPIRIIPTTTLDISLDSNVLSDQGKTIIVTTEQGRDDYKIQQIRERGKDCLICGEDKVDFVELERQLEDKYGIIDLMVEGGGILNWHVFNQGLVDEIILMQLPIIIGGSSNITLVDGEGYQEMSFTKKFKVVEIQPKHNYTLIRYKKSDSTDAGGHHRDITFKSEPTISSRYIHDGRGTSRPRAYFKS</sequence>
<dbReference type="PANTHER" id="PTHR38011">
    <property type="entry name" value="DIHYDROFOLATE REDUCTASE FAMILY PROTEIN (AFU_ORTHOLOGUE AFUA_8G06820)"/>
    <property type="match status" value="1"/>
</dbReference>
<dbReference type="GO" id="GO:0009231">
    <property type="term" value="P:riboflavin biosynthetic process"/>
    <property type="evidence" value="ECO:0007669"/>
    <property type="project" value="InterPro"/>
</dbReference>
<keyword evidence="3" id="KW-0560">Oxidoreductase</keyword>
<dbReference type="Pfam" id="PF01872">
    <property type="entry name" value="RibD_C"/>
    <property type="match status" value="1"/>
</dbReference>
<evidence type="ECO:0000256" key="2">
    <source>
        <dbReference type="ARBA" id="ARBA00022857"/>
    </source>
</evidence>
<dbReference type="GO" id="GO:0008703">
    <property type="term" value="F:5-amino-6-(5-phosphoribosylamino)uracil reductase activity"/>
    <property type="evidence" value="ECO:0007669"/>
    <property type="project" value="InterPro"/>
</dbReference>
<dbReference type="EMBL" id="WJXB01000001">
    <property type="protein sequence ID" value="MRN51818.1"/>
    <property type="molecule type" value="Genomic_DNA"/>
</dbReference>
<proteinExistence type="predicted"/>
<name>A0A7X2L071_9BACL</name>
<evidence type="ECO:0000313" key="6">
    <source>
        <dbReference type="Proteomes" id="UP000463051"/>
    </source>
</evidence>
<dbReference type="RefSeq" id="WP_154116689.1">
    <property type="nucleotide sequence ID" value="NZ_WJXB01000001.1"/>
</dbReference>
<comment type="pathway">
    <text evidence="1">Cofactor biosynthesis; riboflavin biosynthesis.</text>
</comment>
<comment type="caution">
    <text evidence="5">The sequence shown here is derived from an EMBL/GenBank/DDBJ whole genome shotgun (WGS) entry which is preliminary data.</text>
</comment>
<dbReference type="Gene3D" id="3.40.430.10">
    <property type="entry name" value="Dihydrofolate Reductase, subunit A"/>
    <property type="match status" value="1"/>
</dbReference>
<dbReference type="AlphaFoldDB" id="A0A7X2L071"/>
<dbReference type="InterPro" id="IPR050765">
    <property type="entry name" value="Riboflavin_Biosynth_HTPR"/>
</dbReference>
<evidence type="ECO:0000256" key="1">
    <source>
        <dbReference type="ARBA" id="ARBA00005104"/>
    </source>
</evidence>
<keyword evidence="6" id="KW-1185">Reference proteome</keyword>
<protein>
    <submittedName>
        <fullName evidence="5">Riboflavin biosynthesis protein RibD</fullName>
    </submittedName>
</protein>
<accession>A0A7X2L071</accession>
<evidence type="ECO:0000313" key="5">
    <source>
        <dbReference type="EMBL" id="MRN51818.1"/>
    </source>
</evidence>
<dbReference type="InterPro" id="IPR002734">
    <property type="entry name" value="RibDG_C"/>
</dbReference>